<dbReference type="CDD" id="cd04301">
    <property type="entry name" value="NAT_SF"/>
    <property type="match status" value="1"/>
</dbReference>
<protein>
    <submittedName>
        <fullName evidence="2">GNAT family N-acetyltransferase</fullName>
        <ecNumber evidence="2">2.3.-.-</ecNumber>
    </submittedName>
</protein>
<dbReference type="Proteomes" id="UP001595816">
    <property type="component" value="Unassembled WGS sequence"/>
</dbReference>
<dbReference type="GO" id="GO:0016746">
    <property type="term" value="F:acyltransferase activity"/>
    <property type="evidence" value="ECO:0007669"/>
    <property type="project" value="UniProtKB-KW"/>
</dbReference>
<keyword evidence="2" id="KW-0808">Transferase</keyword>
<name>A0ABV8M0I9_9ACTN</name>
<feature type="domain" description="N-acetyltransferase" evidence="1">
    <location>
        <begin position="1"/>
        <end position="187"/>
    </location>
</feature>
<dbReference type="SUPFAM" id="SSF55729">
    <property type="entry name" value="Acyl-CoA N-acyltransferases (Nat)"/>
    <property type="match status" value="1"/>
</dbReference>
<dbReference type="Gene3D" id="3.40.630.30">
    <property type="match status" value="1"/>
</dbReference>
<keyword evidence="2" id="KW-0012">Acyltransferase</keyword>
<organism evidence="2 3">
    <name type="scientific">Hamadaea flava</name>
    <dbReference type="NCBI Taxonomy" id="1742688"/>
    <lineage>
        <taxon>Bacteria</taxon>
        <taxon>Bacillati</taxon>
        <taxon>Actinomycetota</taxon>
        <taxon>Actinomycetes</taxon>
        <taxon>Micromonosporales</taxon>
        <taxon>Micromonosporaceae</taxon>
        <taxon>Hamadaea</taxon>
    </lineage>
</organism>
<gene>
    <name evidence="2" type="ORF">ACFOZ4_37100</name>
</gene>
<dbReference type="Pfam" id="PF00583">
    <property type="entry name" value="Acetyltransf_1"/>
    <property type="match status" value="1"/>
</dbReference>
<keyword evidence="3" id="KW-1185">Reference proteome</keyword>
<dbReference type="InterPro" id="IPR016181">
    <property type="entry name" value="Acyl_CoA_acyltransferase"/>
</dbReference>
<dbReference type="EMBL" id="JBHSAY010000029">
    <property type="protein sequence ID" value="MFC4136258.1"/>
    <property type="molecule type" value="Genomic_DNA"/>
</dbReference>
<evidence type="ECO:0000259" key="1">
    <source>
        <dbReference type="PROSITE" id="PS51186"/>
    </source>
</evidence>
<dbReference type="EC" id="2.3.-.-" evidence="2"/>
<dbReference type="PROSITE" id="PS51186">
    <property type="entry name" value="GNAT"/>
    <property type="match status" value="1"/>
</dbReference>
<sequence>MRVRDARPTDNDALVSLAAQSTMDGDLALRFDREPDYFALNRLAGDTWRVGVVDGDAGPLGCIAVARRTAFLDGEPGEIAYVGDLKVHPDFRRRGVARSLGHWAYAAAQDLVGPHAPMISTVLAGNDAAATLALGFLPGVTRWATIRSASVDLLTRHRPRLSDLGVRLAEPSDEPEMVKLWHRLATRRQFAPVLAGLPFGQPGLEYLLARRPDGDLAGFVGLWDQHDIKQMRVMGYSPRLAAIRLAFNLAAPLFGTPRLPKPGGALGYRTAVNVCADTPETLRTLLRHGCDRLHGKYSFLTVGLDTRDPLAWALTGLRAQPTDVDLLVLNGPRDRDASVHFEIATV</sequence>
<proteinExistence type="predicted"/>
<evidence type="ECO:0000313" key="2">
    <source>
        <dbReference type="EMBL" id="MFC4136258.1"/>
    </source>
</evidence>
<comment type="caution">
    <text evidence="2">The sequence shown here is derived from an EMBL/GenBank/DDBJ whole genome shotgun (WGS) entry which is preliminary data.</text>
</comment>
<dbReference type="RefSeq" id="WP_253751211.1">
    <property type="nucleotide sequence ID" value="NZ_JAMZDZ010000001.1"/>
</dbReference>
<evidence type="ECO:0000313" key="3">
    <source>
        <dbReference type="Proteomes" id="UP001595816"/>
    </source>
</evidence>
<accession>A0ABV8M0I9</accession>
<dbReference type="InterPro" id="IPR000182">
    <property type="entry name" value="GNAT_dom"/>
</dbReference>
<reference evidence="3" key="1">
    <citation type="journal article" date="2019" name="Int. J. Syst. Evol. Microbiol.">
        <title>The Global Catalogue of Microorganisms (GCM) 10K type strain sequencing project: providing services to taxonomists for standard genome sequencing and annotation.</title>
        <authorList>
            <consortium name="The Broad Institute Genomics Platform"/>
            <consortium name="The Broad Institute Genome Sequencing Center for Infectious Disease"/>
            <person name="Wu L."/>
            <person name="Ma J."/>
        </authorList>
    </citation>
    <scope>NUCLEOTIDE SEQUENCE [LARGE SCALE GENOMIC DNA]</scope>
    <source>
        <strain evidence="3">CGMCC 4.7289</strain>
    </source>
</reference>